<dbReference type="InterPro" id="IPR015915">
    <property type="entry name" value="Kelch-typ_b-propeller"/>
</dbReference>
<dbReference type="Proteomes" id="UP001162131">
    <property type="component" value="Unassembled WGS sequence"/>
</dbReference>
<keyword evidence="2" id="KW-1185">Reference proteome</keyword>
<gene>
    <name evidence="1" type="ORF">BSTOLATCC_MIC64111</name>
</gene>
<evidence type="ECO:0000313" key="2">
    <source>
        <dbReference type="Proteomes" id="UP001162131"/>
    </source>
</evidence>
<proteinExistence type="predicted"/>
<evidence type="ECO:0000313" key="1">
    <source>
        <dbReference type="EMBL" id="CAG9335646.1"/>
    </source>
</evidence>
<organism evidence="1 2">
    <name type="scientific">Blepharisma stoltei</name>
    <dbReference type="NCBI Taxonomy" id="1481888"/>
    <lineage>
        <taxon>Eukaryota</taxon>
        <taxon>Sar</taxon>
        <taxon>Alveolata</taxon>
        <taxon>Ciliophora</taxon>
        <taxon>Postciliodesmatophora</taxon>
        <taxon>Heterotrichea</taxon>
        <taxon>Heterotrichida</taxon>
        <taxon>Blepharismidae</taxon>
        <taxon>Blepharisma</taxon>
    </lineage>
</organism>
<sequence>MSKLRLKENQENSDDSKYLFTFSRGWNHDDRIGIHILDVESRVEQKYSIKFPRQTLFMPSIVRLPNNELACFGCFVSATYTNGVLYRDNIESFICIINSLTMKITRKLTFPGRHRAGCTTVFIKGYVYIICLPHNDTIYTLLKYDLSRNSLKKLARLKLGSYSLNLLSFEDNILIGSNDRNAYIYDLYSNSYSEIPLIAFYGHKVFISSKGRAYYLEFEGFIYESGFKNPYIWNKVKDFSPKYKINNIIDVTWVYYNGLIFLRNCIKTMKGYEPEEFYLEFNLDCKDIQRIDISKKKCNLF</sequence>
<dbReference type="SUPFAM" id="SSF50965">
    <property type="entry name" value="Galactose oxidase, central domain"/>
    <property type="match status" value="1"/>
</dbReference>
<protein>
    <submittedName>
        <fullName evidence="1">Uncharacterized protein</fullName>
    </submittedName>
</protein>
<dbReference type="Gene3D" id="2.120.10.80">
    <property type="entry name" value="Kelch-type beta propeller"/>
    <property type="match status" value="1"/>
</dbReference>
<accession>A0AAU9KC93</accession>
<dbReference type="AlphaFoldDB" id="A0AAU9KC93"/>
<dbReference type="InterPro" id="IPR011043">
    <property type="entry name" value="Gal_Oxase/kelch_b-propeller"/>
</dbReference>
<comment type="caution">
    <text evidence="1">The sequence shown here is derived from an EMBL/GenBank/DDBJ whole genome shotgun (WGS) entry which is preliminary data.</text>
</comment>
<dbReference type="EMBL" id="CAJZBQ010000062">
    <property type="protein sequence ID" value="CAG9335646.1"/>
    <property type="molecule type" value="Genomic_DNA"/>
</dbReference>
<reference evidence="1" key="1">
    <citation type="submission" date="2021-09" db="EMBL/GenBank/DDBJ databases">
        <authorList>
            <consortium name="AG Swart"/>
            <person name="Singh M."/>
            <person name="Singh A."/>
            <person name="Seah K."/>
            <person name="Emmerich C."/>
        </authorList>
    </citation>
    <scope>NUCLEOTIDE SEQUENCE</scope>
    <source>
        <strain evidence="1">ATCC30299</strain>
    </source>
</reference>
<name>A0AAU9KC93_9CILI</name>